<dbReference type="AlphaFoldDB" id="A0AAI9Y2N8"/>
<reference evidence="1 2" key="1">
    <citation type="submission" date="2016-10" db="EMBL/GenBank/DDBJ databases">
        <title>The genome sequence of Colletotrichum fioriniae PJ7.</title>
        <authorList>
            <person name="Baroncelli R."/>
        </authorList>
    </citation>
    <scope>NUCLEOTIDE SEQUENCE [LARGE SCALE GENOMIC DNA]</scope>
    <source>
        <strain evidence="1">Col 31</strain>
    </source>
</reference>
<dbReference type="EMBL" id="MLGG01000001">
    <property type="protein sequence ID" value="KAK1469198.1"/>
    <property type="molecule type" value="Genomic_DNA"/>
</dbReference>
<gene>
    <name evidence="1" type="ORF">CMEL01_00965</name>
</gene>
<evidence type="ECO:0000313" key="2">
    <source>
        <dbReference type="Proteomes" id="UP001239795"/>
    </source>
</evidence>
<evidence type="ECO:0000313" key="1">
    <source>
        <dbReference type="EMBL" id="KAK1469198.1"/>
    </source>
</evidence>
<comment type="caution">
    <text evidence="1">The sequence shown here is derived from an EMBL/GenBank/DDBJ whole genome shotgun (WGS) entry which is preliminary data.</text>
</comment>
<protein>
    <submittedName>
        <fullName evidence="1">Uncharacterized protein</fullName>
    </submittedName>
</protein>
<proteinExistence type="predicted"/>
<accession>A0AAI9Y2N8</accession>
<name>A0AAI9Y2N8_9PEZI</name>
<sequence>MRHACPLAAPHTETAAKQHLVLQEHHWVEGRRETRLGRHLKSPPEAPGADDRLNHLKAQAPNLESRLAMIDAIVAIATATSRVIIHRHTPCQIEPLTIFANTCAIHIILAVVGLGHAESRWVRHRSIVVA</sequence>
<keyword evidence="2" id="KW-1185">Reference proteome</keyword>
<dbReference type="Proteomes" id="UP001239795">
    <property type="component" value="Unassembled WGS sequence"/>
</dbReference>
<organism evidence="1 2">
    <name type="scientific">Colletotrichum melonis</name>
    <dbReference type="NCBI Taxonomy" id="1209925"/>
    <lineage>
        <taxon>Eukaryota</taxon>
        <taxon>Fungi</taxon>
        <taxon>Dikarya</taxon>
        <taxon>Ascomycota</taxon>
        <taxon>Pezizomycotina</taxon>
        <taxon>Sordariomycetes</taxon>
        <taxon>Hypocreomycetidae</taxon>
        <taxon>Glomerellales</taxon>
        <taxon>Glomerellaceae</taxon>
        <taxon>Colletotrichum</taxon>
        <taxon>Colletotrichum acutatum species complex</taxon>
    </lineage>
</organism>